<dbReference type="SUPFAM" id="SSF57756">
    <property type="entry name" value="Retrovirus zinc finger-like domains"/>
    <property type="match status" value="1"/>
</dbReference>
<feature type="region of interest" description="Disordered" evidence="2">
    <location>
        <begin position="289"/>
        <end position="327"/>
    </location>
</feature>
<sequence length="397" mass="45188">MTRADLIGLLEARDEYVATLHEEITTLRDNISDLRDGVATLNGVIADQATKIRDLERRQDQPTPRPPREPSEDHSRTGREDSILTQNTSATTTGMRSGKVPDPPIFYNEKERDTIRFEQWYRAVKNKLLVNADHFSNDQARQTYMETRLGGTAVLELAPYLEETHPEPVTTSARLLEHLWEQYHDPMRAQKAVEAYENLQMKPGDDFMAFKNDFVRLAGECAKSRTTWKHEFHRRLTHSLQRTLMSVYVDRAITFDQYVHIGLQHDALNKRASEHQAAARKDAAALARNNTRPARRNAGNPAGNPAAPAADAMPGDTNPGRKKHTPADFDRLIAEGRCFRCKEKGHTSRDCPRKATDGYDARIRAMRARWVEEDDSTTVEPAKATRVRFEDDSETKN</sequence>
<dbReference type="PROSITE" id="PS50158">
    <property type="entry name" value="ZF_CCHC"/>
    <property type="match status" value="1"/>
</dbReference>
<dbReference type="Proteomes" id="UP001303889">
    <property type="component" value="Unassembled WGS sequence"/>
</dbReference>
<reference evidence="4" key="1">
    <citation type="journal article" date="2023" name="Mol. Phylogenet. Evol.">
        <title>Genome-scale phylogeny and comparative genomics of the fungal order Sordariales.</title>
        <authorList>
            <person name="Hensen N."/>
            <person name="Bonometti L."/>
            <person name="Westerberg I."/>
            <person name="Brannstrom I.O."/>
            <person name="Guillou S."/>
            <person name="Cros-Aarteil S."/>
            <person name="Calhoun S."/>
            <person name="Haridas S."/>
            <person name="Kuo A."/>
            <person name="Mondo S."/>
            <person name="Pangilinan J."/>
            <person name="Riley R."/>
            <person name="LaButti K."/>
            <person name="Andreopoulos B."/>
            <person name="Lipzen A."/>
            <person name="Chen C."/>
            <person name="Yan M."/>
            <person name="Daum C."/>
            <person name="Ng V."/>
            <person name="Clum A."/>
            <person name="Steindorff A."/>
            <person name="Ohm R.A."/>
            <person name="Martin F."/>
            <person name="Silar P."/>
            <person name="Natvig D.O."/>
            <person name="Lalanne C."/>
            <person name="Gautier V."/>
            <person name="Ament-Velasquez S.L."/>
            <person name="Kruys A."/>
            <person name="Hutchinson M.I."/>
            <person name="Powell A.J."/>
            <person name="Barry K."/>
            <person name="Miller A.N."/>
            <person name="Grigoriev I.V."/>
            <person name="Debuchy R."/>
            <person name="Gladieux P."/>
            <person name="Hiltunen Thoren M."/>
            <person name="Johannesson H."/>
        </authorList>
    </citation>
    <scope>NUCLEOTIDE SEQUENCE</scope>
    <source>
        <strain evidence="4">CBS 103.79</strain>
    </source>
</reference>
<feature type="compositionally biased region" description="Basic and acidic residues" evidence="2">
    <location>
        <begin position="50"/>
        <end position="82"/>
    </location>
</feature>
<dbReference type="Gene3D" id="4.10.60.10">
    <property type="entry name" value="Zinc finger, CCHC-type"/>
    <property type="match status" value="1"/>
</dbReference>
<keyword evidence="1" id="KW-0479">Metal-binding</keyword>
<evidence type="ECO:0000259" key="3">
    <source>
        <dbReference type="PROSITE" id="PS50158"/>
    </source>
</evidence>
<feature type="compositionally biased region" description="Basic and acidic residues" evidence="2">
    <location>
        <begin position="387"/>
        <end position="397"/>
    </location>
</feature>
<organism evidence="4 5">
    <name type="scientific">Staphylotrichum tortipilum</name>
    <dbReference type="NCBI Taxonomy" id="2831512"/>
    <lineage>
        <taxon>Eukaryota</taxon>
        <taxon>Fungi</taxon>
        <taxon>Dikarya</taxon>
        <taxon>Ascomycota</taxon>
        <taxon>Pezizomycotina</taxon>
        <taxon>Sordariomycetes</taxon>
        <taxon>Sordariomycetidae</taxon>
        <taxon>Sordariales</taxon>
        <taxon>Chaetomiaceae</taxon>
        <taxon>Staphylotrichum</taxon>
    </lineage>
</organism>
<feature type="region of interest" description="Disordered" evidence="2">
    <location>
        <begin position="50"/>
        <end position="105"/>
    </location>
</feature>
<evidence type="ECO:0000313" key="5">
    <source>
        <dbReference type="Proteomes" id="UP001303889"/>
    </source>
</evidence>
<proteinExistence type="predicted"/>
<gene>
    <name evidence="4" type="ORF">C8A05DRAFT_20618</name>
</gene>
<dbReference type="EMBL" id="MU856711">
    <property type="protein sequence ID" value="KAK3896396.1"/>
    <property type="molecule type" value="Genomic_DNA"/>
</dbReference>
<feature type="region of interest" description="Disordered" evidence="2">
    <location>
        <begin position="371"/>
        <end position="397"/>
    </location>
</feature>
<dbReference type="GO" id="GO:0008270">
    <property type="term" value="F:zinc ion binding"/>
    <property type="evidence" value="ECO:0007669"/>
    <property type="project" value="UniProtKB-KW"/>
</dbReference>
<evidence type="ECO:0000256" key="2">
    <source>
        <dbReference type="SAM" id="MobiDB-lite"/>
    </source>
</evidence>
<comment type="caution">
    <text evidence="4">The sequence shown here is derived from an EMBL/GenBank/DDBJ whole genome shotgun (WGS) entry which is preliminary data.</text>
</comment>
<keyword evidence="1" id="KW-0862">Zinc</keyword>
<feature type="domain" description="CCHC-type" evidence="3">
    <location>
        <begin position="337"/>
        <end position="353"/>
    </location>
</feature>
<feature type="compositionally biased region" description="Polar residues" evidence="2">
    <location>
        <begin position="83"/>
        <end position="95"/>
    </location>
</feature>
<dbReference type="AlphaFoldDB" id="A0AAN6MAA3"/>
<dbReference type="GO" id="GO:0003676">
    <property type="term" value="F:nucleic acid binding"/>
    <property type="evidence" value="ECO:0007669"/>
    <property type="project" value="InterPro"/>
</dbReference>
<protein>
    <recommendedName>
        <fullName evidence="3">CCHC-type domain-containing protein</fullName>
    </recommendedName>
</protein>
<accession>A0AAN6MAA3</accession>
<dbReference type="SMART" id="SM00343">
    <property type="entry name" value="ZnF_C2HC"/>
    <property type="match status" value="1"/>
</dbReference>
<dbReference type="InterPro" id="IPR036875">
    <property type="entry name" value="Znf_CCHC_sf"/>
</dbReference>
<reference evidence="4" key="2">
    <citation type="submission" date="2023-05" db="EMBL/GenBank/DDBJ databases">
        <authorList>
            <consortium name="Lawrence Berkeley National Laboratory"/>
            <person name="Steindorff A."/>
            <person name="Hensen N."/>
            <person name="Bonometti L."/>
            <person name="Westerberg I."/>
            <person name="Brannstrom I.O."/>
            <person name="Guillou S."/>
            <person name="Cros-Aarteil S."/>
            <person name="Calhoun S."/>
            <person name="Haridas S."/>
            <person name="Kuo A."/>
            <person name="Mondo S."/>
            <person name="Pangilinan J."/>
            <person name="Riley R."/>
            <person name="Labutti K."/>
            <person name="Andreopoulos B."/>
            <person name="Lipzen A."/>
            <person name="Chen C."/>
            <person name="Yanf M."/>
            <person name="Daum C."/>
            <person name="Ng V."/>
            <person name="Clum A."/>
            <person name="Ohm R."/>
            <person name="Martin F."/>
            <person name="Silar P."/>
            <person name="Natvig D."/>
            <person name="Lalanne C."/>
            <person name="Gautier V."/>
            <person name="Ament-Velasquez S.L."/>
            <person name="Kruys A."/>
            <person name="Hutchinson M.I."/>
            <person name="Powell A.J."/>
            <person name="Barry K."/>
            <person name="Miller A.N."/>
            <person name="Grigoriev I.V."/>
            <person name="Debuchy R."/>
            <person name="Gladieux P."/>
            <person name="Thoren M.H."/>
            <person name="Johannesson H."/>
        </authorList>
    </citation>
    <scope>NUCLEOTIDE SEQUENCE</scope>
    <source>
        <strain evidence="4">CBS 103.79</strain>
    </source>
</reference>
<keyword evidence="5" id="KW-1185">Reference proteome</keyword>
<dbReference type="InterPro" id="IPR001878">
    <property type="entry name" value="Znf_CCHC"/>
</dbReference>
<dbReference type="Pfam" id="PF00098">
    <property type="entry name" value="zf-CCHC"/>
    <property type="match status" value="1"/>
</dbReference>
<feature type="compositionally biased region" description="Low complexity" evidence="2">
    <location>
        <begin position="289"/>
        <end position="315"/>
    </location>
</feature>
<name>A0AAN6MAA3_9PEZI</name>
<evidence type="ECO:0000256" key="1">
    <source>
        <dbReference type="PROSITE-ProRule" id="PRU00047"/>
    </source>
</evidence>
<keyword evidence="1" id="KW-0863">Zinc-finger</keyword>
<evidence type="ECO:0000313" key="4">
    <source>
        <dbReference type="EMBL" id="KAK3896396.1"/>
    </source>
</evidence>